<evidence type="ECO:0000256" key="7">
    <source>
        <dbReference type="SAM" id="Phobius"/>
    </source>
</evidence>
<dbReference type="PANTHER" id="PTHR23502">
    <property type="entry name" value="MAJOR FACILITATOR SUPERFAMILY"/>
    <property type="match status" value="1"/>
</dbReference>
<feature type="transmembrane region" description="Helical" evidence="7">
    <location>
        <begin position="464"/>
        <end position="489"/>
    </location>
</feature>
<accession>A0A642V036</accession>
<dbReference type="InterPro" id="IPR036259">
    <property type="entry name" value="MFS_trans_sf"/>
</dbReference>
<dbReference type="InterPro" id="IPR020846">
    <property type="entry name" value="MFS_dom"/>
</dbReference>
<dbReference type="OrthoDB" id="9986881at2759"/>
<keyword evidence="2" id="KW-0813">Transport</keyword>
<feature type="transmembrane region" description="Helical" evidence="7">
    <location>
        <begin position="253"/>
        <end position="270"/>
    </location>
</feature>
<evidence type="ECO:0000313" key="10">
    <source>
        <dbReference type="Proteomes" id="UP000761534"/>
    </source>
</evidence>
<evidence type="ECO:0000259" key="8">
    <source>
        <dbReference type="PROSITE" id="PS50850"/>
    </source>
</evidence>
<evidence type="ECO:0000256" key="1">
    <source>
        <dbReference type="ARBA" id="ARBA00004141"/>
    </source>
</evidence>
<organism evidence="9 10">
    <name type="scientific">Trichomonascus ciferrii</name>
    <dbReference type="NCBI Taxonomy" id="44093"/>
    <lineage>
        <taxon>Eukaryota</taxon>
        <taxon>Fungi</taxon>
        <taxon>Dikarya</taxon>
        <taxon>Ascomycota</taxon>
        <taxon>Saccharomycotina</taxon>
        <taxon>Dipodascomycetes</taxon>
        <taxon>Dipodascales</taxon>
        <taxon>Trichomonascaceae</taxon>
        <taxon>Trichomonascus</taxon>
        <taxon>Trichomonascus ciferrii complex</taxon>
    </lineage>
</organism>
<keyword evidence="10" id="KW-1185">Reference proteome</keyword>
<dbReference type="Proteomes" id="UP000761534">
    <property type="component" value="Unassembled WGS sequence"/>
</dbReference>
<feature type="domain" description="Major facilitator superfamily (MFS) profile" evidence="8">
    <location>
        <begin position="95"/>
        <end position="525"/>
    </location>
</feature>
<dbReference type="Pfam" id="PF07690">
    <property type="entry name" value="MFS_1"/>
    <property type="match status" value="1"/>
</dbReference>
<feature type="transmembrane region" description="Helical" evidence="7">
    <location>
        <begin position="406"/>
        <end position="423"/>
    </location>
</feature>
<dbReference type="SUPFAM" id="SSF103473">
    <property type="entry name" value="MFS general substrate transporter"/>
    <property type="match status" value="1"/>
</dbReference>
<feature type="region of interest" description="Disordered" evidence="6">
    <location>
        <begin position="1"/>
        <end position="59"/>
    </location>
</feature>
<feature type="transmembrane region" description="Helical" evidence="7">
    <location>
        <begin position="218"/>
        <end position="241"/>
    </location>
</feature>
<dbReference type="GO" id="GO:0022857">
    <property type="term" value="F:transmembrane transporter activity"/>
    <property type="evidence" value="ECO:0007669"/>
    <property type="project" value="InterPro"/>
</dbReference>
<keyword evidence="5 7" id="KW-0472">Membrane</keyword>
<dbReference type="VEuPathDB" id="FungiDB:TRICI_004537"/>
<dbReference type="Gene3D" id="1.20.1250.20">
    <property type="entry name" value="MFS general substrate transporter like domains"/>
    <property type="match status" value="1"/>
</dbReference>
<sequence>MSSSSDLEKMHDGPQDQPQDDQVQTLQADEGIGRTISRVLTGSSFGKKNAPLPQMGGGKPYPPELPDREAWKVEFDGPDDPVFPHNWPNKRKIFVCIVLGYATLCSAWGSSVYSSAAPFIMQQYGIGQVPATLGISLYVLGFASGPVLWAPLSELYGRKPPIMVSMMGLTLFTFAVATAQDLQTIMICRFFAGFFGAAPLAVVAAAFADMFNNRHRGIALTIFAGTVFVGPIIAPVVGGFISNSYLGWRWTQYITGIMAALATVLVTFFYQETYHPIILAEKAKELRRRTGNWGIYAPQEAVELDLNDIVTKNLTRPISMLIREPIILLITIYTAFIYGILYLSLQAYPIVFTEHYHWTGGKVNLPYLGLAIGEIIAGLTIAIFLEPRYVKAVEKNDGKPVPEARLPGMILGALSFPIGIFWFCWSGNYAEHVHWAVPTVAGLFIGFGLLSIFLCAINYIVDAYLVYAASALAGNTLLRSTFGAVFPLFASAMFHNLGTNWAGTLIGCIAVLLLPVPILFYKFGKSIRSKSKYAFVL</sequence>
<feature type="transmembrane region" description="Helical" evidence="7">
    <location>
        <begin position="326"/>
        <end position="345"/>
    </location>
</feature>
<dbReference type="InterPro" id="IPR011701">
    <property type="entry name" value="MFS"/>
</dbReference>
<proteinExistence type="predicted"/>
<reference evidence="9" key="1">
    <citation type="journal article" date="2019" name="G3 (Bethesda)">
        <title>Genome Assemblies of Two Rare Opportunistic Yeast Pathogens: Diutina rugosa (syn. Candida rugosa) and Trichomonascus ciferrii (syn. Candida ciferrii).</title>
        <authorList>
            <person name="Mixao V."/>
            <person name="Saus E."/>
            <person name="Hansen A.P."/>
            <person name="Lass-Florl C."/>
            <person name="Gabaldon T."/>
        </authorList>
    </citation>
    <scope>NUCLEOTIDE SEQUENCE</scope>
    <source>
        <strain evidence="9">CBS 4856</strain>
    </source>
</reference>
<dbReference type="PANTHER" id="PTHR23502:SF31">
    <property type="entry name" value="POLYAMINE TRANSPORTER 1"/>
    <property type="match status" value="1"/>
</dbReference>
<evidence type="ECO:0000256" key="2">
    <source>
        <dbReference type="ARBA" id="ARBA00022448"/>
    </source>
</evidence>
<feature type="transmembrane region" description="Helical" evidence="7">
    <location>
        <begin position="501"/>
        <end position="521"/>
    </location>
</feature>
<evidence type="ECO:0000256" key="6">
    <source>
        <dbReference type="SAM" id="MobiDB-lite"/>
    </source>
</evidence>
<feature type="transmembrane region" description="Helical" evidence="7">
    <location>
        <begin position="435"/>
        <end position="457"/>
    </location>
</feature>
<protein>
    <recommendedName>
        <fullName evidence="8">Major facilitator superfamily (MFS) profile domain-containing protein</fullName>
    </recommendedName>
</protein>
<feature type="transmembrane region" description="Helical" evidence="7">
    <location>
        <begin position="191"/>
        <end position="211"/>
    </location>
</feature>
<keyword evidence="4 7" id="KW-1133">Transmembrane helix</keyword>
<dbReference type="FunFam" id="1.20.1250.20:FF:000011">
    <property type="entry name" value="MFS multidrug transporter, putative"/>
    <property type="match status" value="1"/>
</dbReference>
<gene>
    <name evidence="9" type="ORF">TRICI_004537</name>
</gene>
<feature type="transmembrane region" description="Helical" evidence="7">
    <location>
        <begin position="93"/>
        <end position="111"/>
    </location>
</feature>
<dbReference type="AlphaFoldDB" id="A0A642V036"/>
<dbReference type="GO" id="GO:0005886">
    <property type="term" value="C:plasma membrane"/>
    <property type="evidence" value="ECO:0007669"/>
    <property type="project" value="TreeGrafter"/>
</dbReference>
<evidence type="ECO:0000256" key="3">
    <source>
        <dbReference type="ARBA" id="ARBA00022692"/>
    </source>
</evidence>
<feature type="transmembrane region" description="Helical" evidence="7">
    <location>
        <begin position="162"/>
        <end position="179"/>
    </location>
</feature>
<feature type="compositionally biased region" description="Basic and acidic residues" evidence="6">
    <location>
        <begin position="1"/>
        <end position="14"/>
    </location>
</feature>
<keyword evidence="3 7" id="KW-0812">Transmembrane</keyword>
<feature type="transmembrane region" description="Helical" evidence="7">
    <location>
        <begin position="365"/>
        <end position="385"/>
    </location>
</feature>
<name>A0A642V036_9ASCO</name>
<evidence type="ECO:0000256" key="4">
    <source>
        <dbReference type="ARBA" id="ARBA00022989"/>
    </source>
</evidence>
<evidence type="ECO:0000256" key="5">
    <source>
        <dbReference type="ARBA" id="ARBA00023136"/>
    </source>
</evidence>
<feature type="transmembrane region" description="Helical" evidence="7">
    <location>
        <begin position="131"/>
        <end position="150"/>
    </location>
</feature>
<comment type="caution">
    <text evidence="9">The sequence shown here is derived from an EMBL/GenBank/DDBJ whole genome shotgun (WGS) entry which is preliminary data.</text>
</comment>
<dbReference type="PROSITE" id="PS50850">
    <property type="entry name" value="MFS"/>
    <property type="match status" value="1"/>
</dbReference>
<evidence type="ECO:0000313" key="9">
    <source>
        <dbReference type="EMBL" id="KAA8909371.1"/>
    </source>
</evidence>
<dbReference type="CDD" id="cd17323">
    <property type="entry name" value="MFS_Tpo1_MDR_like"/>
    <property type="match status" value="1"/>
</dbReference>
<comment type="subcellular location">
    <subcellularLocation>
        <location evidence="1">Membrane</location>
        <topology evidence="1">Multi-pass membrane protein</topology>
    </subcellularLocation>
</comment>
<dbReference type="EMBL" id="SWFS01000342">
    <property type="protein sequence ID" value="KAA8909371.1"/>
    <property type="molecule type" value="Genomic_DNA"/>
</dbReference>